<accession>A0A8K0DSN9</accession>
<protein>
    <recommendedName>
        <fullName evidence="4">RNase H type-1 domain-containing protein</fullName>
    </recommendedName>
</protein>
<dbReference type="AlphaFoldDB" id="A0A8K0DSN9"/>
<feature type="signal peptide" evidence="1">
    <location>
        <begin position="1"/>
        <end position="26"/>
    </location>
</feature>
<proteinExistence type="predicted"/>
<dbReference type="Proteomes" id="UP000796880">
    <property type="component" value="Unassembled WGS sequence"/>
</dbReference>
<evidence type="ECO:0000313" key="2">
    <source>
        <dbReference type="EMBL" id="KAF3436697.1"/>
    </source>
</evidence>
<reference evidence="2" key="1">
    <citation type="submission" date="2020-03" db="EMBL/GenBank/DDBJ databases">
        <title>A high-quality chromosome-level genome assembly of a woody plant with both climbing and erect habits, Rhamnella rubrinervis.</title>
        <authorList>
            <person name="Lu Z."/>
            <person name="Yang Y."/>
            <person name="Zhu X."/>
            <person name="Sun Y."/>
        </authorList>
    </citation>
    <scope>NUCLEOTIDE SEQUENCE</scope>
    <source>
        <strain evidence="2">BYM</strain>
        <tissue evidence="2">Leaf</tissue>
    </source>
</reference>
<evidence type="ECO:0008006" key="4">
    <source>
        <dbReference type="Google" id="ProtNLM"/>
    </source>
</evidence>
<evidence type="ECO:0000256" key="1">
    <source>
        <dbReference type="SAM" id="SignalP"/>
    </source>
</evidence>
<keyword evidence="1" id="KW-0732">Signal</keyword>
<comment type="caution">
    <text evidence="2">The sequence shown here is derived from an EMBL/GenBank/DDBJ whole genome shotgun (WGS) entry which is preliminary data.</text>
</comment>
<name>A0A8K0DSN9_9ROSA</name>
<organism evidence="2 3">
    <name type="scientific">Rhamnella rubrinervis</name>
    <dbReference type="NCBI Taxonomy" id="2594499"/>
    <lineage>
        <taxon>Eukaryota</taxon>
        <taxon>Viridiplantae</taxon>
        <taxon>Streptophyta</taxon>
        <taxon>Embryophyta</taxon>
        <taxon>Tracheophyta</taxon>
        <taxon>Spermatophyta</taxon>
        <taxon>Magnoliopsida</taxon>
        <taxon>eudicotyledons</taxon>
        <taxon>Gunneridae</taxon>
        <taxon>Pentapetalae</taxon>
        <taxon>rosids</taxon>
        <taxon>fabids</taxon>
        <taxon>Rosales</taxon>
        <taxon>Rhamnaceae</taxon>
        <taxon>rhamnoid group</taxon>
        <taxon>Rhamneae</taxon>
        <taxon>Rhamnella</taxon>
    </lineage>
</organism>
<keyword evidence="3" id="KW-1185">Reference proteome</keyword>
<sequence length="74" mass="8238">MLQNPSLVLILVRNGILIRLASLSSATEAELKALAWGIEWLQLTHEAWLSGLSDAQFVVNEINSYVDPCGWDTR</sequence>
<feature type="chain" id="PRO_5035422910" description="RNase H type-1 domain-containing protein" evidence="1">
    <location>
        <begin position="27"/>
        <end position="74"/>
    </location>
</feature>
<dbReference type="EMBL" id="VOIH02000009">
    <property type="protein sequence ID" value="KAF3436697.1"/>
    <property type="molecule type" value="Genomic_DNA"/>
</dbReference>
<gene>
    <name evidence="2" type="ORF">FNV43_RR19444</name>
</gene>
<evidence type="ECO:0000313" key="3">
    <source>
        <dbReference type="Proteomes" id="UP000796880"/>
    </source>
</evidence>